<evidence type="ECO:0000313" key="3">
    <source>
        <dbReference type="EMBL" id="CEM25369.1"/>
    </source>
</evidence>
<dbReference type="AlphaFoldDB" id="A0A0G4G924"/>
<keyword evidence="1" id="KW-0175">Coiled coil</keyword>
<evidence type="ECO:0000256" key="2">
    <source>
        <dbReference type="SAM" id="MobiDB-lite"/>
    </source>
</evidence>
<organism evidence="3 4">
    <name type="scientific">Vitrella brassicaformis (strain CCMP3155)</name>
    <dbReference type="NCBI Taxonomy" id="1169540"/>
    <lineage>
        <taxon>Eukaryota</taxon>
        <taxon>Sar</taxon>
        <taxon>Alveolata</taxon>
        <taxon>Colpodellida</taxon>
        <taxon>Vitrellaceae</taxon>
        <taxon>Vitrella</taxon>
    </lineage>
</organism>
<feature type="compositionally biased region" description="Pro residues" evidence="2">
    <location>
        <begin position="716"/>
        <end position="729"/>
    </location>
</feature>
<feature type="region of interest" description="Disordered" evidence="2">
    <location>
        <begin position="712"/>
        <end position="747"/>
    </location>
</feature>
<feature type="region of interest" description="Disordered" evidence="2">
    <location>
        <begin position="418"/>
        <end position="450"/>
    </location>
</feature>
<sequence>MCVCVAEFDSYEREDPTGRVVRREWLRLYEEREHTRELLHLADMHKVAVEGIKNLLKSNKNMAETARANQQKKLLDILSGLKAKIRELEQQQVGLKAKIRELEQRQIRKYDDVALIKLYEDRKYLSERCNTLRDLHNGAVDGICNLLKSKKSICERANANQNRPDSRPPCTVVEHIGLPNFPTEDDIEVIVTKLIEIGDIRRTASVWRERSRHKLEQTFQSLPKLPDSYTLSKNEFVSKSSDIEIVPKLCALLKYWRVALNVWVGPIQKLEEENPIGMQLKEDQYSSSEGMPISVLNGVCGSKKQAVAVLTYWWDEDLQTLLNMIVALVEREDPTGLVVSREWLRLYEEREHTRESCYIWQDMHKGAVEGIKNLLKSNKNMAETARANQVGTYMSADFYTKKLLDIISGLKAKLRELEQQSPSGTTTAPSPPLPSSEKADLQMREPRGREEKIGCRLSLALRGPVPNKLRGYDDEQLLTPYEERQFFGGRCNELHDLHNGAVEGVCSLLESRKGLLETAKSNEKKLLDEIDGLEAKIKELEQEQFESHRRKDEAEQDDWRVLRREWLRLYEEREHTRESCYIWQDMHKGAVEGIKNLLKSNKNMAETARANQVGTYIRPAAAAAAPPPRPPLRGSEGKIRKYDDVALIKLYEDRKYLSERCNTLRDLHNGAVDGICNLLKSKKSICERANANQRKLLERIDGLEAKIKELEWQLPAAPPPRPPPRPPSKSSPTARENELDEREKDACVKELKAQERADCPPISLPTFYILPSLVWSVPSRPSPAAPTFSDSWSS</sequence>
<feature type="compositionally biased region" description="Basic and acidic residues" evidence="2">
    <location>
        <begin position="735"/>
        <end position="747"/>
    </location>
</feature>
<dbReference type="EMBL" id="CDMY01000598">
    <property type="protein sequence ID" value="CEM25369.1"/>
    <property type="molecule type" value="Genomic_DNA"/>
</dbReference>
<dbReference type="Proteomes" id="UP000041254">
    <property type="component" value="Unassembled WGS sequence"/>
</dbReference>
<keyword evidence="4" id="KW-1185">Reference proteome</keyword>
<feature type="coiled-coil region" evidence="1">
    <location>
        <begin position="71"/>
        <end position="105"/>
    </location>
</feature>
<accession>A0A0G4G924</accession>
<name>A0A0G4G924_VITBC</name>
<dbReference type="InParanoid" id="A0A0G4G924"/>
<feature type="coiled-coil region" evidence="1">
    <location>
        <begin position="516"/>
        <end position="557"/>
    </location>
</feature>
<reference evidence="3 4" key="1">
    <citation type="submission" date="2014-11" db="EMBL/GenBank/DDBJ databases">
        <authorList>
            <person name="Zhu J."/>
            <person name="Qi W."/>
            <person name="Song R."/>
        </authorList>
    </citation>
    <scope>NUCLEOTIDE SEQUENCE [LARGE SCALE GENOMIC DNA]</scope>
</reference>
<proteinExistence type="predicted"/>
<evidence type="ECO:0000256" key="1">
    <source>
        <dbReference type="SAM" id="Coils"/>
    </source>
</evidence>
<dbReference type="OrthoDB" id="248923at2759"/>
<protein>
    <submittedName>
        <fullName evidence="3">Uncharacterized protein</fullName>
    </submittedName>
</protein>
<feature type="compositionally biased region" description="Basic and acidic residues" evidence="2">
    <location>
        <begin position="437"/>
        <end position="450"/>
    </location>
</feature>
<evidence type="ECO:0000313" key="4">
    <source>
        <dbReference type="Proteomes" id="UP000041254"/>
    </source>
</evidence>
<gene>
    <name evidence="3" type="ORF">Vbra_22076</name>
</gene>
<dbReference type="VEuPathDB" id="CryptoDB:Vbra_22076"/>